<gene>
    <name evidence="3" type="ORF">GCM10017621_21780</name>
</gene>
<dbReference type="Proteomes" id="UP001143486">
    <property type="component" value="Unassembled WGS sequence"/>
</dbReference>
<keyword evidence="4" id="KW-1185">Reference proteome</keyword>
<dbReference type="InterPro" id="IPR019734">
    <property type="entry name" value="TPR_rpt"/>
</dbReference>
<evidence type="ECO:0000313" key="3">
    <source>
        <dbReference type="EMBL" id="GLK52670.1"/>
    </source>
</evidence>
<dbReference type="Pfam" id="PF13432">
    <property type="entry name" value="TPR_16"/>
    <property type="match status" value="1"/>
</dbReference>
<protein>
    <submittedName>
        <fullName evidence="3">Uncharacterized protein</fullName>
    </submittedName>
</protein>
<dbReference type="GO" id="GO:0008476">
    <property type="term" value="F:protein-tyrosine sulfotransferase activity"/>
    <property type="evidence" value="ECO:0007669"/>
    <property type="project" value="InterPro"/>
</dbReference>
<evidence type="ECO:0000256" key="2">
    <source>
        <dbReference type="PROSITE-ProRule" id="PRU00339"/>
    </source>
</evidence>
<dbReference type="Gene3D" id="3.40.50.300">
    <property type="entry name" value="P-loop containing nucleotide triphosphate hydrolases"/>
    <property type="match status" value="1"/>
</dbReference>
<keyword evidence="1" id="KW-0808">Transferase</keyword>
<dbReference type="RefSeq" id="WP_271187032.1">
    <property type="nucleotide sequence ID" value="NZ_BSFE01000005.1"/>
</dbReference>
<dbReference type="InterPro" id="IPR026634">
    <property type="entry name" value="TPST-like"/>
</dbReference>
<dbReference type="Pfam" id="PF13181">
    <property type="entry name" value="TPR_8"/>
    <property type="match status" value="1"/>
</dbReference>
<dbReference type="PANTHER" id="PTHR12788:SF10">
    <property type="entry name" value="PROTEIN-TYROSINE SULFOTRANSFERASE"/>
    <property type="match status" value="1"/>
</dbReference>
<feature type="repeat" description="TPR" evidence="2">
    <location>
        <begin position="27"/>
        <end position="60"/>
    </location>
</feature>
<keyword evidence="2" id="KW-0802">TPR repeat</keyword>
<dbReference type="AlphaFoldDB" id="A0A9W6IP17"/>
<dbReference type="Pfam" id="PF13469">
    <property type="entry name" value="Sulfotransfer_3"/>
    <property type="match status" value="1"/>
</dbReference>
<comment type="caution">
    <text evidence="3">The sequence shown here is derived from an EMBL/GenBank/DDBJ whole genome shotgun (WGS) entry which is preliminary data.</text>
</comment>
<dbReference type="SUPFAM" id="SSF52540">
    <property type="entry name" value="P-loop containing nucleoside triphosphate hydrolases"/>
    <property type="match status" value="1"/>
</dbReference>
<sequence length="742" mass="83570">MVFEIPGKAQKASQAAFLKQTSPDEEAVGHIRAGLQHLSGNNLKGAISSFRTALALSPRNAFALHNLGVALLHTNNPQAVKASAILFQTAILFQPKNEQFRISRITALHRLGRKGEAHRAVLDGIQLLGATPKLNDALTRFKREKIEPARAVAPLKSVPRDRMQQLDTLAAAHNSQELEQRANLLTQQAPAVPRPWLHLYNVMMSQSRLHEAEACMHHIMALEPGSVDMVTTQANTYRAMGETDAALYAVRAGLRRLGPDARLYRRGAEMAVLGGAYADAIQFGRDGVKAFPDDPGVYTGLGGALSASRRDDEAREAFMKAIELAPDSEHPYQAALSFFDTLNDSDAMESLVAEAEARGVSLAERRSAHVIARLETRRNRHQDAYDRLIPHYDPKASDNINRHIAMTLGRVCDKLGRHDEAFHAFTHGNRLAADFERGRGVVRAEDYTHRLDICSEWLDRVSADDSIHARSWDEPADAPVMGFIVGFPRSGTTLLDTILRSHPDVEVFEEKPLLAHVFPEQARRNGLPSQTNRRDVAASFFGSERAMLRDIYFRQMESLSEYAPGEKRVNIDKLPLNLAYANHLKYMFPNGKFIFAQRDPLDSVLSCFMQDFDLNPPMMHFTDIVMAARLYDRVMRLWFRAVDILGIDPVVVQYERLIEDHESQVRPVLDRLGIPWDERVTNYIETARSRGRINTPSATQVIQPLYTTSRARWRRYREHLEPIIPILQPWREKLGYGPIDAD</sequence>
<reference evidence="3" key="1">
    <citation type="journal article" date="2014" name="Int. J. Syst. Evol. Microbiol.">
        <title>Complete genome sequence of Corynebacterium casei LMG S-19264T (=DSM 44701T), isolated from a smear-ripened cheese.</title>
        <authorList>
            <consortium name="US DOE Joint Genome Institute (JGI-PGF)"/>
            <person name="Walter F."/>
            <person name="Albersmeier A."/>
            <person name="Kalinowski J."/>
            <person name="Ruckert C."/>
        </authorList>
    </citation>
    <scope>NUCLEOTIDE SEQUENCE</scope>
    <source>
        <strain evidence="3">VKM B-1513</strain>
    </source>
</reference>
<evidence type="ECO:0000313" key="4">
    <source>
        <dbReference type="Proteomes" id="UP001143486"/>
    </source>
</evidence>
<reference evidence="3" key="2">
    <citation type="submission" date="2023-01" db="EMBL/GenBank/DDBJ databases">
        <authorList>
            <person name="Sun Q."/>
            <person name="Evtushenko L."/>
        </authorList>
    </citation>
    <scope>NUCLEOTIDE SEQUENCE</scope>
    <source>
        <strain evidence="3">VKM B-1513</strain>
    </source>
</reference>
<dbReference type="SMART" id="SM00028">
    <property type="entry name" value="TPR"/>
    <property type="match status" value="5"/>
</dbReference>
<dbReference type="InterPro" id="IPR011990">
    <property type="entry name" value="TPR-like_helical_dom_sf"/>
</dbReference>
<name>A0A9W6IP17_9PROT</name>
<dbReference type="PANTHER" id="PTHR12788">
    <property type="entry name" value="PROTEIN-TYROSINE SULFOTRANSFERASE 2"/>
    <property type="match status" value="1"/>
</dbReference>
<accession>A0A9W6IP17</accession>
<organism evidence="3 4">
    <name type="scientific">Maricaulis virginensis</name>
    <dbReference type="NCBI Taxonomy" id="144022"/>
    <lineage>
        <taxon>Bacteria</taxon>
        <taxon>Pseudomonadati</taxon>
        <taxon>Pseudomonadota</taxon>
        <taxon>Alphaproteobacteria</taxon>
        <taxon>Maricaulales</taxon>
        <taxon>Maricaulaceae</taxon>
        <taxon>Maricaulis</taxon>
    </lineage>
</organism>
<dbReference type="SUPFAM" id="SSF48452">
    <property type="entry name" value="TPR-like"/>
    <property type="match status" value="2"/>
</dbReference>
<dbReference type="Gene3D" id="1.25.40.10">
    <property type="entry name" value="Tetratricopeptide repeat domain"/>
    <property type="match status" value="2"/>
</dbReference>
<evidence type="ECO:0000256" key="1">
    <source>
        <dbReference type="ARBA" id="ARBA00022679"/>
    </source>
</evidence>
<dbReference type="InterPro" id="IPR027417">
    <property type="entry name" value="P-loop_NTPase"/>
</dbReference>
<dbReference type="PROSITE" id="PS50005">
    <property type="entry name" value="TPR"/>
    <property type="match status" value="2"/>
</dbReference>
<feature type="repeat" description="TPR" evidence="2">
    <location>
        <begin position="295"/>
        <end position="328"/>
    </location>
</feature>
<dbReference type="EMBL" id="BSFE01000005">
    <property type="protein sequence ID" value="GLK52670.1"/>
    <property type="molecule type" value="Genomic_DNA"/>
</dbReference>
<proteinExistence type="predicted"/>